<dbReference type="SUPFAM" id="SSF48726">
    <property type="entry name" value="Immunoglobulin"/>
    <property type="match status" value="3"/>
</dbReference>
<name>A0A8S1CQ15_9INSE</name>
<keyword evidence="2" id="KW-0393">Immunoglobulin domain</keyword>
<proteinExistence type="predicted"/>
<keyword evidence="6" id="KW-1185">Reference proteome</keyword>
<dbReference type="Pfam" id="PF07679">
    <property type="entry name" value="I-set"/>
    <property type="match status" value="1"/>
</dbReference>
<dbReference type="InterPro" id="IPR036179">
    <property type="entry name" value="Ig-like_dom_sf"/>
</dbReference>
<dbReference type="SMART" id="SM00060">
    <property type="entry name" value="FN3"/>
    <property type="match status" value="1"/>
</dbReference>
<dbReference type="GO" id="GO:0030424">
    <property type="term" value="C:axon"/>
    <property type="evidence" value="ECO:0007669"/>
    <property type="project" value="TreeGrafter"/>
</dbReference>
<evidence type="ECO:0000256" key="1">
    <source>
        <dbReference type="ARBA" id="ARBA00022737"/>
    </source>
</evidence>
<dbReference type="InterPro" id="IPR013106">
    <property type="entry name" value="Ig_V-set"/>
</dbReference>
<feature type="domain" description="Ig-like" evidence="3">
    <location>
        <begin position="231"/>
        <end position="322"/>
    </location>
</feature>
<comment type="caution">
    <text evidence="5">The sequence shown here is derived from an EMBL/GenBank/DDBJ whole genome shotgun (WGS) entry which is preliminary data.</text>
</comment>
<evidence type="ECO:0000256" key="2">
    <source>
        <dbReference type="ARBA" id="ARBA00023319"/>
    </source>
</evidence>
<dbReference type="GO" id="GO:0008046">
    <property type="term" value="F:axon guidance receptor activity"/>
    <property type="evidence" value="ECO:0007669"/>
    <property type="project" value="TreeGrafter"/>
</dbReference>
<protein>
    <recommendedName>
        <fullName evidence="7">Neurotrimin</fullName>
    </recommendedName>
</protein>
<dbReference type="InterPro" id="IPR003598">
    <property type="entry name" value="Ig_sub2"/>
</dbReference>
<evidence type="ECO:0000313" key="6">
    <source>
        <dbReference type="Proteomes" id="UP000494165"/>
    </source>
</evidence>
<organism evidence="5 6">
    <name type="scientific">Cloeon dipterum</name>
    <dbReference type="NCBI Taxonomy" id="197152"/>
    <lineage>
        <taxon>Eukaryota</taxon>
        <taxon>Metazoa</taxon>
        <taxon>Ecdysozoa</taxon>
        <taxon>Arthropoda</taxon>
        <taxon>Hexapoda</taxon>
        <taxon>Insecta</taxon>
        <taxon>Pterygota</taxon>
        <taxon>Palaeoptera</taxon>
        <taxon>Ephemeroptera</taxon>
        <taxon>Pisciforma</taxon>
        <taxon>Baetidae</taxon>
        <taxon>Cloeon</taxon>
    </lineage>
</organism>
<feature type="domain" description="Ig-like" evidence="3">
    <location>
        <begin position="32"/>
        <end position="130"/>
    </location>
</feature>
<dbReference type="EMBL" id="CADEPI010000057">
    <property type="protein sequence ID" value="CAB3370971.1"/>
    <property type="molecule type" value="Genomic_DNA"/>
</dbReference>
<dbReference type="PROSITE" id="PS50853">
    <property type="entry name" value="FN3"/>
    <property type="match status" value="1"/>
</dbReference>
<evidence type="ECO:0008006" key="7">
    <source>
        <dbReference type="Google" id="ProtNLM"/>
    </source>
</evidence>
<dbReference type="OrthoDB" id="10062932at2759"/>
<dbReference type="Gene3D" id="2.60.40.10">
    <property type="entry name" value="Immunoglobulins"/>
    <property type="match status" value="4"/>
</dbReference>
<dbReference type="GO" id="GO:0043025">
    <property type="term" value="C:neuronal cell body"/>
    <property type="evidence" value="ECO:0007669"/>
    <property type="project" value="TreeGrafter"/>
</dbReference>
<dbReference type="GO" id="GO:0050808">
    <property type="term" value="P:synapse organization"/>
    <property type="evidence" value="ECO:0007669"/>
    <property type="project" value="TreeGrafter"/>
</dbReference>
<feature type="domain" description="Ig-like" evidence="3">
    <location>
        <begin position="137"/>
        <end position="226"/>
    </location>
</feature>
<dbReference type="Pfam" id="PF13927">
    <property type="entry name" value="Ig_3"/>
    <property type="match status" value="2"/>
</dbReference>
<dbReference type="InterPro" id="IPR003961">
    <property type="entry name" value="FN3_dom"/>
</dbReference>
<dbReference type="InterPro" id="IPR007110">
    <property type="entry name" value="Ig-like_dom"/>
</dbReference>
<reference evidence="5 6" key="1">
    <citation type="submission" date="2020-04" db="EMBL/GenBank/DDBJ databases">
        <authorList>
            <person name="Alioto T."/>
            <person name="Alioto T."/>
            <person name="Gomez Garrido J."/>
        </authorList>
    </citation>
    <scope>NUCLEOTIDE SEQUENCE [LARGE SCALE GENOMIC DNA]</scope>
</reference>
<dbReference type="AlphaFoldDB" id="A0A8S1CQ15"/>
<dbReference type="InterPro" id="IPR050958">
    <property type="entry name" value="Cell_Adh-Cytoskel_Orgn"/>
</dbReference>
<dbReference type="GO" id="GO:0005886">
    <property type="term" value="C:plasma membrane"/>
    <property type="evidence" value="ECO:0007669"/>
    <property type="project" value="TreeGrafter"/>
</dbReference>
<sequence>MDLTNSWVVFLVGCCTFIPQPLHCRQQSQGPPFIKGVPVTVRDRENATVTLPCIVENLGASTLQWLKGEELLVERTAIDNDLVISMSDPRISVWPDNTLQIRNLRASDDGDYICKVARTPPLKSTQRTNSILVLFPPSVRLEPDIEEFEVELNGNVNIECIAQGVPKPIVTWTEYGGVAFTPDEMKILGSVPKIDFRATSRHAAGRFTCQANNGVGEPVSTSTQLKILYPPEVTMEREWVHTGHGAKSELTCIVEAEPEAKVTWIKPDSTTFPPYSSTRVTSTVLGARNTLVIRGMRDSDMGIYKCSAENTMGKGFAEVELSGNCNPVKIKERLSIATDLSYNLKWEVDCYSQVYDYVLKFKVTTENEWYNLTIPSTSSHTYTALYSQEYTLSGLEPSTEYQVQVQARNKYGLGRPSKTFSFTTLGYGQAPTDIPQEDGGEEEEEAEKVQVEQVIEERVEIKKAVTVYTVVSGADRLNFGMLILAVSNLLYVLL</sequence>
<dbReference type="InterPro" id="IPR003599">
    <property type="entry name" value="Ig_sub"/>
</dbReference>
<dbReference type="SMART" id="SM00409">
    <property type="entry name" value="IG"/>
    <property type="match status" value="3"/>
</dbReference>
<accession>A0A8S1CQ15</accession>
<dbReference type="Pfam" id="PF00041">
    <property type="entry name" value="fn3"/>
    <property type="match status" value="1"/>
</dbReference>
<gene>
    <name evidence="5" type="ORF">CLODIP_2_CD08333</name>
</gene>
<dbReference type="InterPro" id="IPR013098">
    <property type="entry name" value="Ig_I-set"/>
</dbReference>
<feature type="domain" description="Fibronectin type-III" evidence="4">
    <location>
        <begin position="326"/>
        <end position="427"/>
    </location>
</feature>
<evidence type="ECO:0000259" key="3">
    <source>
        <dbReference type="PROSITE" id="PS50835"/>
    </source>
</evidence>
<evidence type="ECO:0000259" key="4">
    <source>
        <dbReference type="PROSITE" id="PS50853"/>
    </source>
</evidence>
<dbReference type="CDD" id="cd00096">
    <property type="entry name" value="Ig"/>
    <property type="match status" value="1"/>
</dbReference>
<dbReference type="SUPFAM" id="SSF49265">
    <property type="entry name" value="Fibronectin type III"/>
    <property type="match status" value="1"/>
</dbReference>
<dbReference type="CDD" id="cd00063">
    <property type="entry name" value="FN3"/>
    <property type="match status" value="1"/>
</dbReference>
<dbReference type="PANTHER" id="PTHR45080:SF4">
    <property type="entry name" value="GH03113P"/>
    <property type="match status" value="1"/>
</dbReference>
<dbReference type="PROSITE" id="PS50835">
    <property type="entry name" value="IG_LIKE"/>
    <property type="match status" value="3"/>
</dbReference>
<dbReference type="PANTHER" id="PTHR45080">
    <property type="entry name" value="CONTACTIN 5"/>
    <property type="match status" value="1"/>
</dbReference>
<dbReference type="SMART" id="SM00408">
    <property type="entry name" value="IGc2"/>
    <property type="match status" value="3"/>
</dbReference>
<keyword evidence="1" id="KW-0677">Repeat</keyword>
<evidence type="ECO:0000313" key="5">
    <source>
        <dbReference type="EMBL" id="CAB3370971.1"/>
    </source>
</evidence>
<dbReference type="Proteomes" id="UP000494165">
    <property type="component" value="Unassembled WGS sequence"/>
</dbReference>
<dbReference type="InterPro" id="IPR036116">
    <property type="entry name" value="FN3_sf"/>
</dbReference>
<dbReference type="SMART" id="SM00406">
    <property type="entry name" value="IGv"/>
    <property type="match status" value="2"/>
</dbReference>
<dbReference type="GO" id="GO:0007156">
    <property type="term" value="P:homophilic cell adhesion via plasma membrane adhesion molecules"/>
    <property type="evidence" value="ECO:0007669"/>
    <property type="project" value="TreeGrafter"/>
</dbReference>
<dbReference type="InterPro" id="IPR013783">
    <property type="entry name" value="Ig-like_fold"/>
</dbReference>